<comment type="caution">
    <text evidence="1">The sequence shown here is derived from an EMBL/GenBank/DDBJ whole genome shotgun (WGS) entry which is preliminary data.</text>
</comment>
<keyword evidence="2" id="KW-1185">Reference proteome</keyword>
<proteinExistence type="predicted"/>
<evidence type="ECO:0000313" key="1">
    <source>
        <dbReference type="EMBL" id="KAJ9067416.1"/>
    </source>
</evidence>
<protein>
    <submittedName>
        <fullName evidence="1">Uncharacterized protein</fullName>
    </submittedName>
</protein>
<dbReference type="EMBL" id="QTSX02004181">
    <property type="protein sequence ID" value="KAJ9067416.1"/>
    <property type="molecule type" value="Genomic_DNA"/>
</dbReference>
<evidence type="ECO:0000313" key="2">
    <source>
        <dbReference type="Proteomes" id="UP001165960"/>
    </source>
</evidence>
<reference evidence="1" key="1">
    <citation type="submission" date="2022-04" db="EMBL/GenBank/DDBJ databases">
        <title>Genome of the entomopathogenic fungus Entomophthora muscae.</title>
        <authorList>
            <person name="Elya C."/>
            <person name="Lovett B.R."/>
            <person name="Lee E."/>
            <person name="Macias A.M."/>
            <person name="Hajek A.E."/>
            <person name="De Bivort B.L."/>
            <person name="Kasson M.T."/>
            <person name="De Fine Licht H.H."/>
            <person name="Stajich J.E."/>
        </authorList>
    </citation>
    <scope>NUCLEOTIDE SEQUENCE</scope>
    <source>
        <strain evidence="1">Berkeley</strain>
    </source>
</reference>
<accession>A0ACC2SZ01</accession>
<dbReference type="Proteomes" id="UP001165960">
    <property type="component" value="Unassembled WGS sequence"/>
</dbReference>
<gene>
    <name evidence="1" type="ORF">DSO57_1039307</name>
</gene>
<name>A0ACC2SZ01_9FUNG</name>
<organism evidence="1 2">
    <name type="scientific">Entomophthora muscae</name>
    <dbReference type="NCBI Taxonomy" id="34485"/>
    <lineage>
        <taxon>Eukaryota</taxon>
        <taxon>Fungi</taxon>
        <taxon>Fungi incertae sedis</taxon>
        <taxon>Zoopagomycota</taxon>
        <taxon>Entomophthoromycotina</taxon>
        <taxon>Entomophthoromycetes</taxon>
        <taxon>Entomophthorales</taxon>
        <taxon>Entomophthoraceae</taxon>
        <taxon>Entomophthora</taxon>
    </lineage>
</organism>
<sequence length="96" mass="10543">MVQEMSHYSPVLMEENPLPGTVVEVPYAELTLVLCLPAPSCTPGLLSGMLLMAVNTYLPSISPTLSFWTPVTAAITVLHWMVSWQISSPRLRTKLS</sequence>